<dbReference type="Proteomes" id="UP000184315">
    <property type="component" value="Unassembled WGS sequence"/>
</dbReference>
<sequence>MEIIPNKALVVRGGRNRPEDIQRATGTHPSGITGISVECAVGLSVAELTLAIPHGQVGVTTVGEVRSCGGDVIRTSGRSPNHATLTGLIPEKASFLLTPTIPNPSQPSS</sequence>
<organism evidence="1 2">
    <name type="scientific">Planktothrix tepida PCC 9214</name>
    <dbReference type="NCBI Taxonomy" id="671072"/>
    <lineage>
        <taxon>Bacteria</taxon>
        <taxon>Bacillati</taxon>
        <taxon>Cyanobacteriota</taxon>
        <taxon>Cyanophyceae</taxon>
        <taxon>Oscillatoriophycideae</taxon>
        <taxon>Oscillatoriales</taxon>
        <taxon>Microcoleaceae</taxon>
        <taxon>Planktothrix</taxon>
    </lineage>
</organism>
<gene>
    <name evidence="1" type="ORF">PL9214390006</name>
</gene>
<dbReference type="STRING" id="671072.PL9214390006"/>
<dbReference type="EMBL" id="CZDF01000143">
    <property type="protein sequence ID" value="CUR31973.1"/>
    <property type="molecule type" value="Genomic_DNA"/>
</dbReference>
<keyword evidence="2" id="KW-1185">Reference proteome</keyword>
<proteinExistence type="predicted"/>
<dbReference type="AlphaFoldDB" id="A0A1J1LH91"/>
<evidence type="ECO:0000313" key="1">
    <source>
        <dbReference type="EMBL" id="CUR31973.1"/>
    </source>
</evidence>
<accession>A0A1J1LH91</accession>
<protein>
    <submittedName>
        <fullName evidence="1">YD repeat protein</fullName>
    </submittedName>
</protein>
<evidence type="ECO:0000313" key="2">
    <source>
        <dbReference type="Proteomes" id="UP000184315"/>
    </source>
</evidence>
<dbReference type="OrthoDB" id="515361at2"/>
<dbReference type="RefSeq" id="WP_072718791.1">
    <property type="nucleotide sequence ID" value="NZ_LN889792.1"/>
</dbReference>
<name>A0A1J1LH91_9CYAN</name>
<reference evidence="2" key="1">
    <citation type="submission" date="2015-10" db="EMBL/GenBank/DDBJ databases">
        <authorList>
            <person name="Regsiter A."/>
            <person name="william w."/>
        </authorList>
    </citation>
    <scope>NUCLEOTIDE SEQUENCE [LARGE SCALE GENOMIC DNA]</scope>
</reference>